<evidence type="ECO:0000313" key="2">
    <source>
        <dbReference type="Proteomes" id="UP001157017"/>
    </source>
</evidence>
<dbReference type="Proteomes" id="UP001157017">
    <property type="component" value="Unassembled WGS sequence"/>
</dbReference>
<evidence type="ECO:0000313" key="1">
    <source>
        <dbReference type="EMBL" id="GMA84874.1"/>
    </source>
</evidence>
<proteinExistence type="predicted"/>
<keyword evidence="2" id="KW-1185">Reference proteome</keyword>
<name>A0ABQ6JCF2_9ACTN</name>
<sequence length="66" mass="6767">MLDRPLARLLLGLPVRELPVRAVLARVDEALAREGRAVGRVEVAPPAGDAGPRCSVVSGSGGLLAV</sequence>
<accession>A0ABQ6JCF2</accession>
<dbReference type="EMBL" id="BSUZ01000001">
    <property type="protein sequence ID" value="GMA84874.1"/>
    <property type="molecule type" value="Genomic_DNA"/>
</dbReference>
<reference evidence="2" key="1">
    <citation type="journal article" date="2019" name="Int. J. Syst. Evol. Microbiol.">
        <title>The Global Catalogue of Microorganisms (GCM) 10K type strain sequencing project: providing services to taxonomists for standard genome sequencing and annotation.</title>
        <authorList>
            <consortium name="The Broad Institute Genomics Platform"/>
            <consortium name="The Broad Institute Genome Sequencing Center for Infectious Disease"/>
            <person name="Wu L."/>
            <person name="Ma J."/>
        </authorList>
    </citation>
    <scope>NUCLEOTIDE SEQUENCE [LARGE SCALE GENOMIC DNA]</scope>
    <source>
        <strain evidence="2">NBRC 108730</strain>
    </source>
</reference>
<organism evidence="1 2">
    <name type="scientific">Angustibacter aerolatus</name>
    <dbReference type="NCBI Taxonomy" id="1162965"/>
    <lineage>
        <taxon>Bacteria</taxon>
        <taxon>Bacillati</taxon>
        <taxon>Actinomycetota</taxon>
        <taxon>Actinomycetes</taxon>
        <taxon>Kineosporiales</taxon>
        <taxon>Kineosporiaceae</taxon>
    </lineage>
</organism>
<protein>
    <submittedName>
        <fullName evidence="1">Uncharacterized protein</fullName>
    </submittedName>
</protein>
<comment type="caution">
    <text evidence="1">The sequence shown here is derived from an EMBL/GenBank/DDBJ whole genome shotgun (WGS) entry which is preliminary data.</text>
</comment>
<gene>
    <name evidence="1" type="ORF">GCM10025868_01240</name>
</gene>